<name>A0A7U2F2B1_PHANO</name>
<protein>
    <submittedName>
        <fullName evidence="1">Uncharacterized protein</fullName>
    </submittedName>
</protein>
<keyword evidence="2" id="KW-1185">Reference proteome</keyword>
<dbReference type="Proteomes" id="UP000663193">
    <property type="component" value="Chromosome 7"/>
</dbReference>
<evidence type="ECO:0000313" key="1">
    <source>
        <dbReference type="EMBL" id="QRC97451.1"/>
    </source>
</evidence>
<organism evidence="1 2">
    <name type="scientific">Phaeosphaeria nodorum (strain SN15 / ATCC MYA-4574 / FGSC 10173)</name>
    <name type="common">Glume blotch fungus</name>
    <name type="synonym">Parastagonospora nodorum</name>
    <dbReference type="NCBI Taxonomy" id="321614"/>
    <lineage>
        <taxon>Eukaryota</taxon>
        <taxon>Fungi</taxon>
        <taxon>Dikarya</taxon>
        <taxon>Ascomycota</taxon>
        <taxon>Pezizomycotina</taxon>
        <taxon>Dothideomycetes</taxon>
        <taxon>Pleosporomycetidae</taxon>
        <taxon>Pleosporales</taxon>
        <taxon>Pleosporineae</taxon>
        <taxon>Phaeosphaeriaceae</taxon>
        <taxon>Parastagonospora</taxon>
    </lineage>
</organism>
<dbReference type="AlphaFoldDB" id="A0A7U2F2B1"/>
<gene>
    <name evidence="1" type="ORF">JI435_410560</name>
</gene>
<dbReference type="EMBL" id="CP069029">
    <property type="protein sequence ID" value="QRC97451.1"/>
    <property type="molecule type" value="Genomic_DNA"/>
</dbReference>
<evidence type="ECO:0000313" key="2">
    <source>
        <dbReference type="Proteomes" id="UP000663193"/>
    </source>
</evidence>
<sequence>MEVEIGIREHVNCGDTVAACRLLAYFDVTGIDLSKYKSLFAHCLFALLNLECCPGGHLLSATLGSSCAPSLDSPMSTLTGMN</sequence>
<dbReference type="VEuPathDB" id="FungiDB:JI435_410560"/>
<reference evidence="2" key="1">
    <citation type="journal article" date="2021" name="BMC Genomics">
        <title>Chromosome-level genome assembly and manually-curated proteome of model necrotroph Parastagonospora nodorum Sn15 reveals a genome-wide trove of candidate effector homologs, and redundancy of virulence-related functions within an accessory chromosome.</title>
        <authorList>
            <person name="Bertazzoni S."/>
            <person name="Jones D.A.B."/>
            <person name="Phan H.T."/>
            <person name="Tan K.-C."/>
            <person name="Hane J.K."/>
        </authorList>
    </citation>
    <scope>NUCLEOTIDE SEQUENCE [LARGE SCALE GENOMIC DNA]</scope>
    <source>
        <strain evidence="2">SN15 / ATCC MYA-4574 / FGSC 10173)</strain>
    </source>
</reference>
<proteinExistence type="predicted"/>
<accession>A0A7U2F2B1</accession>